<comment type="caution">
    <text evidence="1">The sequence shown here is derived from an EMBL/GenBank/DDBJ whole genome shotgun (WGS) entry which is preliminary data.</text>
</comment>
<dbReference type="Proteomes" id="UP000478052">
    <property type="component" value="Unassembled WGS sequence"/>
</dbReference>
<evidence type="ECO:0000313" key="1">
    <source>
        <dbReference type="EMBL" id="KAF0764031.1"/>
    </source>
</evidence>
<dbReference type="AlphaFoldDB" id="A0A6G0Z127"/>
<dbReference type="EMBL" id="VUJU01001735">
    <property type="protein sequence ID" value="KAF0764031.1"/>
    <property type="molecule type" value="Genomic_DNA"/>
</dbReference>
<keyword evidence="2" id="KW-1185">Reference proteome</keyword>
<reference evidence="1 2" key="1">
    <citation type="submission" date="2019-08" db="EMBL/GenBank/DDBJ databases">
        <title>Whole genome of Aphis craccivora.</title>
        <authorList>
            <person name="Voronova N.V."/>
            <person name="Shulinski R.S."/>
            <person name="Bandarenka Y.V."/>
            <person name="Zhorov D.G."/>
            <person name="Warner D."/>
        </authorList>
    </citation>
    <scope>NUCLEOTIDE SEQUENCE [LARGE SCALE GENOMIC DNA]</scope>
    <source>
        <strain evidence="1">180601</strain>
        <tissue evidence="1">Whole Body</tissue>
    </source>
</reference>
<organism evidence="1 2">
    <name type="scientific">Aphis craccivora</name>
    <name type="common">Cowpea aphid</name>
    <dbReference type="NCBI Taxonomy" id="307492"/>
    <lineage>
        <taxon>Eukaryota</taxon>
        <taxon>Metazoa</taxon>
        <taxon>Ecdysozoa</taxon>
        <taxon>Arthropoda</taxon>
        <taxon>Hexapoda</taxon>
        <taxon>Insecta</taxon>
        <taxon>Pterygota</taxon>
        <taxon>Neoptera</taxon>
        <taxon>Paraneoptera</taxon>
        <taxon>Hemiptera</taxon>
        <taxon>Sternorrhyncha</taxon>
        <taxon>Aphidomorpha</taxon>
        <taxon>Aphidoidea</taxon>
        <taxon>Aphididae</taxon>
        <taxon>Aphidini</taxon>
        <taxon>Aphis</taxon>
        <taxon>Aphis</taxon>
    </lineage>
</organism>
<sequence length="37" mass="4689">MIFLRKYFFSTQVQFDQRYPFYRSRTIYFGGEQKKVI</sequence>
<evidence type="ECO:0000313" key="2">
    <source>
        <dbReference type="Proteomes" id="UP000478052"/>
    </source>
</evidence>
<protein>
    <submittedName>
        <fullName evidence="1">Uncharacterized protein</fullName>
    </submittedName>
</protein>
<gene>
    <name evidence="1" type="ORF">FWK35_00001927</name>
</gene>
<accession>A0A6G0Z127</accession>
<name>A0A6G0Z127_APHCR</name>
<proteinExistence type="predicted"/>